<dbReference type="EMBL" id="JAOPGA020000589">
    <property type="protein sequence ID" value="KAL0479719.1"/>
    <property type="molecule type" value="Genomic_DNA"/>
</dbReference>
<dbReference type="Gene3D" id="3.30.70.1230">
    <property type="entry name" value="Nucleotide cyclase"/>
    <property type="match status" value="1"/>
</dbReference>
<keyword evidence="5" id="KW-1185">Reference proteome</keyword>
<dbReference type="PROSITE" id="PS50125">
    <property type="entry name" value="GUANYLATE_CYCLASE_2"/>
    <property type="match status" value="1"/>
</dbReference>
<organism evidence="4 5">
    <name type="scientific">Acrasis kona</name>
    <dbReference type="NCBI Taxonomy" id="1008807"/>
    <lineage>
        <taxon>Eukaryota</taxon>
        <taxon>Discoba</taxon>
        <taxon>Heterolobosea</taxon>
        <taxon>Tetramitia</taxon>
        <taxon>Eutetramitia</taxon>
        <taxon>Acrasidae</taxon>
        <taxon>Acrasis</taxon>
    </lineage>
</organism>
<protein>
    <submittedName>
        <fullName evidence="4">Adenylate cyclase</fullName>
    </submittedName>
</protein>
<evidence type="ECO:0000313" key="4">
    <source>
        <dbReference type="EMBL" id="KAL0479719.1"/>
    </source>
</evidence>
<dbReference type="SMART" id="SM00044">
    <property type="entry name" value="CYCc"/>
    <property type="match status" value="1"/>
</dbReference>
<proteinExistence type="predicted"/>
<feature type="domain" description="Guanylate cyclase" evidence="3">
    <location>
        <begin position="493"/>
        <end position="625"/>
    </location>
</feature>
<dbReference type="InterPro" id="IPR001054">
    <property type="entry name" value="A/G_cyclase"/>
</dbReference>
<accession>A0AAW2YRL6</accession>
<keyword evidence="2" id="KW-0812">Transmembrane</keyword>
<dbReference type="PANTHER" id="PTHR43081">
    <property type="entry name" value="ADENYLATE CYCLASE, TERMINAL-DIFFERENTIATION SPECIFIC-RELATED"/>
    <property type="match status" value="1"/>
</dbReference>
<feature type="transmembrane region" description="Helical" evidence="2">
    <location>
        <begin position="46"/>
        <end position="65"/>
    </location>
</feature>
<evidence type="ECO:0000256" key="2">
    <source>
        <dbReference type="SAM" id="Phobius"/>
    </source>
</evidence>
<dbReference type="InterPro" id="IPR050697">
    <property type="entry name" value="Adenylyl/Guanylyl_Cyclase_3/4"/>
</dbReference>
<evidence type="ECO:0000256" key="1">
    <source>
        <dbReference type="SAM" id="MobiDB-lite"/>
    </source>
</evidence>
<gene>
    <name evidence="4" type="ORF">AKO1_007502</name>
</gene>
<feature type="region of interest" description="Disordered" evidence="1">
    <location>
        <begin position="1"/>
        <end position="20"/>
    </location>
</feature>
<dbReference type="InterPro" id="IPR029787">
    <property type="entry name" value="Nucleotide_cyclase"/>
</dbReference>
<name>A0AAW2YRL6_9EUKA</name>
<dbReference type="Pfam" id="PF00211">
    <property type="entry name" value="Guanylate_cyc"/>
    <property type="match status" value="1"/>
</dbReference>
<feature type="transmembrane region" description="Helical" evidence="2">
    <location>
        <begin position="389"/>
        <end position="411"/>
    </location>
</feature>
<sequence length="764" mass="85915">MRDVSVTPISPNEPPQQPLLLKPDEQVTTRNKIISFLRSQLSLRNLFLILLATFITVISVVVWGLSFSGSTLAISSLLEKLRSSATNAVQVSVSDLFTTAESITSQENSYFWSSKNDLQNYTTPTDRDDILYFMYSLLSANIKSINSVNFILTDGSLFSFSYDPTLSYRFRTTQSSFSGNYTFRSNINATGTSMSYVTPRIPSSYTAFTDYRSIPTYYPTINTPNIPETGMLFNVSLNLSSKLPVTSTARKFYSKRTGQLVGTLNAVFYLDTIKQTLIDANPSKKGGFVALLQDGMILVADSIQDSFITGITKCATNSTTILKLCETIDNAGGLSNLEGKDLVMYIEGVGDLRVVVRQFSRGLINWYIFVALPDIEYYGPVVTYSYNTIYVVIIVLFVSLVISFILTFVVLSTLNRLAKSFGQIEKLNLDSKIIMDVLKSRPFVFEILSLQKNFKSMLFTLKSFQKYLPKQLVLEMVNSQQEAKLGLVRKQCTVFFMDVAGFTSISEVLQPEVLVDIMSKLFGECSRLIVKNNGNIDKYIGDCIMAFWGAPQHVDHQELLAIKTAVEIQQYVREFAKDLRQNNLPEVGVRVGVHSGELLVGNFGSDERLNYTVMGDTVNIASRLEGLNKHYSTLIAVSEYSYLELLKSKAEISATLNASLDERLYSINNIVCRRMEIAKVKGKLQGLQIYEVMLEHDGFDLDLYESAYALFVAGNFSEAKKQFERVRNRIMYQDKVLDMKIDMCDKFMVTPPGDWDGSIIMEIK</sequence>
<evidence type="ECO:0000259" key="3">
    <source>
        <dbReference type="PROSITE" id="PS50125"/>
    </source>
</evidence>
<dbReference type="SUPFAM" id="SSF55073">
    <property type="entry name" value="Nucleotide cyclase"/>
    <property type="match status" value="1"/>
</dbReference>
<keyword evidence="2" id="KW-1133">Transmembrane helix</keyword>
<comment type="caution">
    <text evidence="4">The sequence shown here is derived from an EMBL/GenBank/DDBJ whole genome shotgun (WGS) entry which is preliminary data.</text>
</comment>
<reference evidence="4 5" key="1">
    <citation type="submission" date="2024-03" db="EMBL/GenBank/DDBJ databases">
        <title>The Acrasis kona genome and developmental transcriptomes reveal deep origins of eukaryotic multicellular pathways.</title>
        <authorList>
            <person name="Sheikh S."/>
            <person name="Fu C.-J."/>
            <person name="Brown M.W."/>
            <person name="Baldauf S.L."/>
        </authorList>
    </citation>
    <scope>NUCLEOTIDE SEQUENCE [LARGE SCALE GENOMIC DNA]</scope>
    <source>
        <strain evidence="4 5">ATCC MYA-3509</strain>
    </source>
</reference>
<dbReference type="AlphaFoldDB" id="A0AAW2YRL6"/>
<dbReference type="GO" id="GO:0035556">
    <property type="term" value="P:intracellular signal transduction"/>
    <property type="evidence" value="ECO:0007669"/>
    <property type="project" value="InterPro"/>
</dbReference>
<keyword evidence="2" id="KW-0472">Membrane</keyword>
<dbReference type="GO" id="GO:0006171">
    <property type="term" value="P:cAMP biosynthetic process"/>
    <property type="evidence" value="ECO:0007669"/>
    <property type="project" value="TreeGrafter"/>
</dbReference>
<dbReference type="Proteomes" id="UP001431209">
    <property type="component" value="Unassembled WGS sequence"/>
</dbReference>
<dbReference type="CDD" id="cd07302">
    <property type="entry name" value="CHD"/>
    <property type="match status" value="1"/>
</dbReference>
<dbReference type="PANTHER" id="PTHR43081:SF1">
    <property type="entry name" value="ADENYLATE CYCLASE, TERMINAL-DIFFERENTIATION SPECIFIC"/>
    <property type="match status" value="1"/>
</dbReference>
<evidence type="ECO:0000313" key="5">
    <source>
        <dbReference type="Proteomes" id="UP001431209"/>
    </source>
</evidence>